<dbReference type="SUPFAM" id="SSF46565">
    <property type="entry name" value="Chaperone J-domain"/>
    <property type="match status" value="1"/>
</dbReference>
<dbReference type="RefSeq" id="WP_345674367.1">
    <property type="nucleotide sequence ID" value="NZ_BAABHS010000004.1"/>
</dbReference>
<dbReference type="InterPro" id="IPR036869">
    <property type="entry name" value="J_dom_sf"/>
</dbReference>
<evidence type="ECO:0008006" key="4">
    <source>
        <dbReference type="Google" id="ProtNLM"/>
    </source>
</evidence>
<evidence type="ECO:0000313" key="3">
    <source>
        <dbReference type="Proteomes" id="UP001500466"/>
    </source>
</evidence>
<organism evidence="2 3">
    <name type="scientific">Yinghuangia aomiensis</name>
    <dbReference type="NCBI Taxonomy" id="676205"/>
    <lineage>
        <taxon>Bacteria</taxon>
        <taxon>Bacillati</taxon>
        <taxon>Actinomycetota</taxon>
        <taxon>Actinomycetes</taxon>
        <taxon>Kitasatosporales</taxon>
        <taxon>Streptomycetaceae</taxon>
        <taxon>Yinghuangia</taxon>
    </lineage>
</organism>
<keyword evidence="3" id="KW-1185">Reference proteome</keyword>
<dbReference type="Proteomes" id="UP001500466">
    <property type="component" value="Unassembled WGS sequence"/>
</dbReference>
<accession>A0ABP9H294</accession>
<reference evidence="3" key="1">
    <citation type="journal article" date="2019" name="Int. J. Syst. Evol. Microbiol.">
        <title>The Global Catalogue of Microorganisms (GCM) 10K type strain sequencing project: providing services to taxonomists for standard genome sequencing and annotation.</title>
        <authorList>
            <consortium name="The Broad Institute Genomics Platform"/>
            <consortium name="The Broad Institute Genome Sequencing Center for Infectious Disease"/>
            <person name="Wu L."/>
            <person name="Ma J."/>
        </authorList>
    </citation>
    <scope>NUCLEOTIDE SEQUENCE [LARGE SCALE GENOMIC DNA]</scope>
    <source>
        <strain evidence="3">JCM 17986</strain>
    </source>
</reference>
<feature type="region of interest" description="Disordered" evidence="1">
    <location>
        <begin position="54"/>
        <end position="75"/>
    </location>
</feature>
<protein>
    <recommendedName>
        <fullName evidence="4">J domain-containing protein</fullName>
    </recommendedName>
</protein>
<dbReference type="EMBL" id="BAABHS010000004">
    <property type="protein sequence ID" value="GAA4953463.1"/>
    <property type="molecule type" value="Genomic_DNA"/>
</dbReference>
<proteinExistence type="predicted"/>
<evidence type="ECO:0000313" key="2">
    <source>
        <dbReference type="EMBL" id="GAA4953463.1"/>
    </source>
</evidence>
<name>A0ABP9H294_9ACTN</name>
<evidence type="ECO:0000256" key="1">
    <source>
        <dbReference type="SAM" id="MobiDB-lite"/>
    </source>
</evidence>
<gene>
    <name evidence="2" type="ORF">GCM10023205_13510</name>
</gene>
<sequence length="103" mass="11953">MTIDPVDTAHGDPDDRVRRELLREYREFVKARHPDRGGDPDEFVAGLDRYRALLSDGEQGPGRRRTGPPPVSEVTAYRRGSLPSQVWRSIVDRYRRKQNPRVR</sequence>
<comment type="caution">
    <text evidence="2">The sequence shown here is derived from an EMBL/GenBank/DDBJ whole genome shotgun (WGS) entry which is preliminary data.</text>
</comment>